<organism evidence="2 3">
    <name type="scientific">Schizophyllum amplum</name>
    <dbReference type="NCBI Taxonomy" id="97359"/>
    <lineage>
        <taxon>Eukaryota</taxon>
        <taxon>Fungi</taxon>
        <taxon>Dikarya</taxon>
        <taxon>Basidiomycota</taxon>
        <taxon>Agaricomycotina</taxon>
        <taxon>Agaricomycetes</taxon>
        <taxon>Agaricomycetidae</taxon>
        <taxon>Agaricales</taxon>
        <taxon>Schizophyllaceae</taxon>
        <taxon>Schizophyllum</taxon>
    </lineage>
</organism>
<feature type="compositionally biased region" description="Low complexity" evidence="1">
    <location>
        <begin position="1210"/>
        <end position="1227"/>
    </location>
</feature>
<evidence type="ECO:0000313" key="2">
    <source>
        <dbReference type="EMBL" id="TRM55193.1"/>
    </source>
</evidence>
<feature type="compositionally biased region" description="Acidic residues" evidence="1">
    <location>
        <begin position="229"/>
        <end position="245"/>
    </location>
</feature>
<feature type="compositionally biased region" description="Acidic residues" evidence="1">
    <location>
        <begin position="212"/>
        <end position="221"/>
    </location>
</feature>
<reference evidence="2 3" key="1">
    <citation type="journal article" date="2019" name="New Phytol.">
        <title>Comparative genomics reveals unique wood-decay strategies and fruiting body development in the Schizophyllaceae.</title>
        <authorList>
            <person name="Almasi E."/>
            <person name="Sahu N."/>
            <person name="Krizsan K."/>
            <person name="Balint B."/>
            <person name="Kovacs G.M."/>
            <person name="Kiss B."/>
            <person name="Cseklye J."/>
            <person name="Drula E."/>
            <person name="Henrissat B."/>
            <person name="Nagy I."/>
            <person name="Chovatia M."/>
            <person name="Adam C."/>
            <person name="LaButti K."/>
            <person name="Lipzen A."/>
            <person name="Riley R."/>
            <person name="Grigoriev I.V."/>
            <person name="Nagy L.G."/>
        </authorList>
    </citation>
    <scope>NUCLEOTIDE SEQUENCE [LARGE SCALE GENOMIC DNA]</scope>
    <source>
        <strain evidence="2 3">NL-1724</strain>
    </source>
</reference>
<evidence type="ECO:0000313" key="3">
    <source>
        <dbReference type="Proteomes" id="UP000320762"/>
    </source>
</evidence>
<feature type="compositionally biased region" description="Basic and acidic residues" evidence="1">
    <location>
        <begin position="186"/>
        <end position="211"/>
    </location>
</feature>
<feature type="compositionally biased region" description="Basic residues" evidence="1">
    <location>
        <begin position="1261"/>
        <end position="1271"/>
    </location>
</feature>
<gene>
    <name evidence="2" type="ORF">BD626DRAFT_543560</name>
</gene>
<sequence length="1271" mass="138936">MDAGYGEETVDYDDYTEDGRSGPPPPTQLPQCTEDFDEGSGPPPPTQLPQRTEEFDEGSGPPPPTMMRSPGASSRNTVRDHRLQHDGDDTAMLSPCASLKDDTMQSPCASIKDDAMQSPSANDPGSADAPMCSPGGQGRSSMSPVDTFVVLARPPSKRPPSFSSAAKAIHGRSAASAGALQQPTALRDRAKNAVLRVNRDKDKDRHKGHVEDDIEEDNDDDNGPRDEDSSREDDDESEDADDPDDQDKSNADVFDNSGKARRNLKSLPRRVIAGTTADPASAGATPSRATSKAGAAVSGTVRADARAAQITSSTKHLKSTADRSSHSNVPSTAASSTKARRPDDGAADAAKANEPSNDDDDDGDIGAPAVQMALESAFMGFTMLNMPAPDGGFPGLGANFKLDQKQRDSDNEILTKFAGHEKTKTFSTTNRQFAIKVVASRKFFNPESFTTDSKGPVPIVSFTTDAHGNFIIIVNGNHRRWYIIIRFLKNNDLDTVPYDEIVWTKDLLEESFRTGLFIAAVYDEDIIKAHDLHHLMMLSLASNNELVSETDTGATQLWRILDVINAGSIEEGRAAIASALNDYTDDVKWVLGNLYPAVIAPLVQMSCLSVFTANGRSQIQFSPSKLKAYGVSAWPFTSMVWRATCAILTLALRSEDLADWLEAQEDSYFDGCTYPDEGITTRFREAYAETVNWDELEHIRFLPVEKDLVDAILCACEKAMSTMSDLPQFKKHTSVGIWADNNVSRAGLQKEMKAYYNAVAFHLGPDLETLACRLRINATSKGLFVYDVVANLFNKLDPALHYILSLSVPGGHYYLAYAKPNGSSNVCVYSAVSIWLTWMMAMRERSGASYKSPLSDMHRMERAMVKILDYILRNANGLVGGRIETALEAFDLSRAPIFTDQSVNAIAIHVVAFIVIWQNAVMKLEKIPLADVVVSMLPLPSNAVWAAYNMQSQGSTKLPKLSTAQRDSFLRVIKRLLPYWPFEILNNMAGTKSDTSGRTVYFRHIARCLVYLDQKASYILSLCRSFPVLNSIRLYVANILKEPGVLGSAFRPWYTLYNKEAPPADVLPTSSKYRAPLMSPTKDKDAAEAKKKHDKLWAGVKAVHTNMTRTVTALTTKSGKPAAIHVPHTDGKSKTVAQLGFTVGTLFVKTYEALILKVVTENAPADDQVDVILAQVRETYPFSAASLGMATEEEEQEAVEVEDDADGDVAEGQAGSSKQTKKGTSTAAKKKPPQKGKGKGKEKEVVADEATLVDVDEERPRKKRKRASEKD</sequence>
<proteinExistence type="predicted"/>
<protein>
    <submittedName>
        <fullName evidence="2">Uncharacterized protein</fullName>
    </submittedName>
</protein>
<accession>A0A550BRM3</accession>
<feature type="region of interest" description="Disordered" evidence="1">
    <location>
        <begin position="1187"/>
        <end position="1271"/>
    </location>
</feature>
<feature type="region of interest" description="Disordered" evidence="1">
    <location>
        <begin position="1"/>
        <end position="366"/>
    </location>
</feature>
<dbReference type="Proteomes" id="UP000320762">
    <property type="component" value="Unassembled WGS sequence"/>
</dbReference>
<evidence type="ECO:0000256" key="1">
    <source>
        <dbReference type="SAM" id="MobiDB-lite"/>
    </source>
</evidence>
<feature type="compositionally biased region" description="Low complexity" evidence="1">
    <location>
        <begin position="159"/>
        <end position="168"/>
    </location>
</feature>
<name>A0A550BRM3_9AGAR</name>
<dbReference type="OrthoDB" id="3053855at2759"/>
<feature type="compositionally biased region" description="Basic residues" evidence="1">
    <location>
        <begin position="259"/>
        <end position="268"/>
    </location>
</feature>
<comment type="caution">
    <text evidence="2">The sequence shown here is derived from an EMBL/GenBank/DDBJ whole genome shotgun (WGS) entry which is preliminary data.</text>
</comment>
<feature type="compositionally biased region" description="Acidic residues" evidence="1">
    <location>
        <begin position="1191"/>
        <end position="1209"/>
    </location>
</feature>
<feature type="compositionally biased region" description="Polar residues" evidence="1">
    <location>
        <begin position="326"/>
        <end position="337"/>
    </location>
</feature>
<keyword evidence="3" id="KW-1185">Reference proteome</keyword>
<dbReference type="EMBL" id="VDMD01000253">
    <property type="protein sequence ID" value="TRM55193.1"/>
    <property type="molecule type" value="Genomic_DNA"/>
</dbReference>
<feature type="compositionally biased region" description="Basic and acidic residues" evidence="1">
    <location>
        <begin position="77"/>
        <end position="88"/>
    </location>
</feature>
<dbReference type="AlphaFoldDB" id="A0A550BRM3"/>
<feature type="compositionally biased region" description="Basic residues" evidence="1">
    <location>
        <begin position="1228"/>
        <end position="1238"/>
    </location>
</feature>